<protein>
    <submittedName>
        <fullName evidence="2">Uncharacterized protein</fullName>
    </submittedName>
</protein>
<evidence type="ECO:0000313" key="3">
    <source>
        <dbReference type="Proteomes" id="UP000269945"/>
    </source>
</evidence>
<dbReference type="EMBL" id="CYRY02007016">
    <property type="protein sequence ID" value="VCW76195.1"/>
    <property type="molecule type" value="Genomic_DNA"/>
</dbReference>
<evidence type="ECO:0000313" key="2">
    <source>
        <dbReference type="EMBL" id="VCW76195.1"/>
    </source>
</evidence>
<comment type="caution">
    <text evidence="2">The sequence shown here is derived from an EMBL/GenBank/DDBJ whole genome shotgun (WGS) entry which is preliminary data.</text>
</comment>
<accession>A0A9X9PXM7</accession>
<dbReference type="AlphaFoldDB" id="A0A9X9PXM7"/>
<sequence length="32" mass="3878">MDHLQKNSKNQQRSKKCKSEQDFAHQNQRTFS</sequence>
<feature type="region of interest" description="Disordered" evidence="1">
    <location>
        <begin position="1"/>
        <end position="32"/>
    </location>
</feature>
<evidence type="ECO:0000256" key="1">
    <source>
        <dbReference type="SAM" id="MobiDB-lite"/>
    </source>
</evidence>
<name>A0A9X9PXM7_GULGU</name>
<reference evidence="2 3" key="1">
    <citation type="submission" date="2018-10" db="EMBL/GenBank/DDBJ databases">
        <authorList>
            <person name="Ekblom R."/>
            <person name="Jareborg N."/>
        </authorList>
    </citation>
    <scope>NUCLEOTIDE SEQUENCE [LARGE SCALE GENOMIC DNA]</scope>
    <source>
        <tissue evidence="2">Muscle</tissue>
    </source>
</reference>
<dbReference type="Proteomes" id="UP000269945">
    <property type="component" value="Unassembled WGS sequence"/>
</dbReference>
<gene>
    <name evidence="2" type="ORF">BN2614_LOCUS1</name>
</gene>
<organism evidence="2 3">
    <name type="scientific">Gulo gulo</name>
    <name type="common">Wolverine</name>
    <name type="synonym">Gluton</name>
    <dbReference type="NCBI Taxonomy" id="48420"/>
    <lineage>
        <taxon>Eukaryota</taxon>
        <taxon>Metazoa</taxon>
        <taxon>Chordata</taxon>
        <taxon>Craniata</taxon>
        <taxon>Vertebrata</taxon>
        <taxon>Euteleostomi</taxon>
        <taxon>Mammalia</taxon>
        <taxon>Eutheria</taxon>
        <taxon>Laurasiatheria</taxon>
        <taxon>Carnivora</taxon>
        <taxon>Caniformia</taxon>
        <taxon>Musteloidea</taxon>
        <taxon>Mustelidae</taxon>
        <taxon>Guloninae</taxon>
        <taxon>Gulo</taxon>
    </lineage>
</organism>
<keyword evidence="3" id="KW-1185">Reference proteome</keyword>
<proteinExistence type="predicted"/>